<feature type="compositionally biased region" description="Basic and acidic residues" evidence="1">
    <location>
        <begin position="1"/>
        <end position="10"/>
    </location>
</feature>
<feature type="domain" description="Retrovirus-related Pol polyprotein from transposon TNT 1-94-like beta-barrel" evidence="2">
    <location>
        <begin position="70"/>
        <end position="142"/>
    </location>
</feature>
<feature type="region of interest" description="Disordered" evidence="1">
    <location>
        <begin position="1"/>
        <end position="30"/>
    </location>
</feature>
<protein>
    <recommendedName>
        <fullName evidence="2">Retrovirus-related Pol polyprotein from transposon TNT 1-94-like beta-barrel domain-containing protein</fullName>
    </recommendedName>
</protein>
<gene>
    <name evidence="3" type="ORF">Tci_697087</name>
</gene>
<feature type="compositionally biased region" description="Polar residues" evidence="1">
    <location>
        <begin position="16"/>
        <end position="26"/>
    </location>
</feature>
<proteinExistence type="predicted"/>
<evidence type="ECO:0000259" key="2">
    <source>
        <dbReference type="Pfam" id="PF22936"/>
    </source>
</evidence>
<evidence type="ECO:0000313" key="3">
    <source>
        <dbReference type="EMBL" id="GFB25116.1"/>
    </source>
</evidence>
<sequence length="179" mass="20310">MTGNKSKEQPPRANTMMISSTSAYDSKSSEPDFIPNLSTKDWAAIVNLVKTQKLGHTEKLSSKNVNYERIVESGASHHMTGCLSLLTNVQDIVPIPDELPLDIETFAVKKGTMRLTDNTFHTNVLFIPKMRCTIISIKCLMKDLNFSEQGRVFLFKEAEQGYASRVKVDDDFELWHRRL</sequence>
<dbReference type="AlphaFoldDB" id="A0A699LAR0"/>
<evidence type="ECO:0000256" key="1">
    <source>
        <dbReference type="SAM" id="MobiDB-lite"/>
    </source>
</evidence>
<comment type="caution">
    <text evidence="3">The sequence shown here is derived from an EMBL/GenBank/DDBJ whole genome shotgun (WGS) entry which is preliminary data.</text>
</comment>
<dbReference type="Pfam" id="PF22936">
    <property type="entry name" value="Pol_BBD"/>
    <property type="match status" value="1"/>
</dbReference>
<dbReference type="InterPro" id="IPR054722">
    <property type="entry name" value="PolX-like_BBD"/>
</dbReference>
<accession>A0A699LAR0</accession>
<dbReference type="EMBL" id="BKCJ010585387">
    <property type="protein sequence ID" value="GFB25116.1"/>
    <property type="molecule type" value="Genomic_DNA"/>
</dbReference>
<reference evidence="3" key="1">
    <citation type="journal article" date="2019" name="Sci. Rep.">
        <title>Draft genome of Tanacetum cinerariifolium, the natural source of mosquito coil.</title>
        <authorList>
            <person name="Yamashiro T."/>
            <person name="Shiraishi A."/>
            <person name="Satake H."/>
            <person name="Nakayama K."/>
        </authorList>
    </citation>
    <scope>NUCLEOTIDE SEQUENCE</scope>
</reference>
<name>A0A699LAR0_TANCI</name>
<organism evidence="3">
    <name type="scientific">Tanacetum cinerariifolium</name>
    <name type="common">Dalmatian daisy</name>
    <name type="synonym">Chrysanthemum cinerariifolium</name>
    <dbReference type="NCBI Taxonomy" id="118510"/>
    <lineage>
        <taxon>Eukaryota</taxon>
        <taxon>Viridiplantae</taxon>
        <taxon>Streptophyta</taxon>
        <taxon>Embryophyta</taxon>
        <taxon>Tracheophyta</taxon>
        <taxon>Spermatophyta</taxon>
        <taxon>Magnoliopsida</taxon>
        <taxon>eudicotyledons</taxon>
        <taxon>Gunneridae</taxon>
        <taxon>Pentapetalae</taxon>
        <taxon>asterids</taxon>
        <taxon>campanulids</taxon>
        <taxon>Asterales</taxon>
        <taxon>Asteraceae</taxon>
        <taxon>Asteroideae</taxon>
        <taxon>Anthemideae</taxon>
        <taxon>Anthemidinae</taxon>
        <taxon>Tanacetum</taxon>
    </lineage>
</organism>